<organism evidence="1 2">
    <name type="scientific">Acanthocheilonema viteae</name>
    <name type="common">Filarial nematode worm</name>
    <name type="synonym">Dipetalonema viteae</name>
    <dbReference type="NCBI Taxonomy" id="6277"/>
    <lineage>
        <taxon>Eukaryota</taxon>
        <taxon>Metazoa</taxon>
        <taxon>Ecdysozoa</taxon>
        <taxon>Nematoda</taxon>
        <taxon>Chromadorea</taxon>
        <taxon>Rhabditida</taxon>
        <taxon>Spirurina</taxon>
        <taxon>Spiruromorpha</taxon>
        <taxon>Filarioidea</taxon>
        <taxon>Onchocercidae</taxon>
        <taxon>Acanthocheilonema</taxon>
    </lineage>
</organism>
<dbReference type="EMBL" id="UPTC01004305">
    <property type="protein sequence ID" value="VBB34885.1"/>
    <property type="molecule type" value="Genomic_DNA"/>
</dbReference>
<accession>A0A498SRE5</accession>
<dbReference type="AlphaFoldDB" id="A0A498SRE5"/>
<sequence>MACTLQSLRIGRTFDSDYPQNQKALSDDTSLSIAVIGQVDELKITPEETCPKKSVMLAYKLYKYRDKLVSLIDGSRGQYRSSAATLIKPVYGTLSKRFAQNFDRDLVVDHPRP</sequence>
<gene>
    <name evidence="1" type="ORF">NAV_LOCUS9676</name>
</gene>
<reference evidence="1 2" key="1">
    <citation type="submission" date="2018-08" db="EMBL/GenBank/DDBJ databases">
        <authorList>
            <person name="Laetsch R D."/>
            <person name="Stevens L."/>
            <person name="Kumar S."/>
            <person name="Blaxter L. M."/>
        </authorList>
    </citation>
    <scope>NUCLEOTIDE SEQUENCE [LARGE SCALE GENOMIC DNA]</scope>
</reference>
<evidence type="ECO:0000313" key="1">
    <source>
        <dbReference type="EMBL" id="VBB34885.1"/>
    </source>
</evidence>
<protein>
    <submittedName>
        <fullName evidence="1">Uncharacterized protein</fullName>
    </submittedName>
</protein>
<dbReference type="Proteomes" id="UP000276991">
    <property type="component" value="Unassembled WGS sequence"/>
</dbReference>
<proteinExistence type="predicted"/>
<dbReference type="OrthoDB" id="5787923at2759"/>
<name>A0A498SRE5_ACAVI</name>
<keyword evidence="2" id="KW-1185">Reference proteome</keyword>
<evidence type="ECO:0000313" key="2">
    <source>
        <dbReference type="Proteomes" id="UP000276991"/>
    </source>
</evidence>